<dbReference type="EMBL" id="JACLAW010000008">
    <property type="protein sequence ID" value="MBC2666295.1"/>
    <property type="molecule type" value="Genomic_DNA"/>
</dbReference>
<comment type="caution">
    <text evidence="3">The sequence shown here is derived from an EMBL/GenBank/DDBJ whole genome shotgun (WGS) entry which is preliminary data.</text>
</comment>
<dbReference type="InterPro" id="IPR017592">
    <property type="entry name" value="Pilus_assmbl_Flp-typ_CpaB"/>
</dbReference>
<evidence type="ECO:0000313" key="3">
    <source>
        <dbReference type="EMBL" id="MBC2666295.1"/>
    </source>
</evidence>
<keyword evidence="4" id="KW-1185">Reference proteome</keyword>
<proteinExistence type="predicted"/>
<protein>
    <submittedName>
        <fullName evidence="3">Flp pilus assembly protein CpaB</fullName>
    </submittedName>
</protein>
<dbReference type="CDD" id="cd11614">
    <property type="entry name" value="SAF_CpaB_FlgA_like"/>
    <property type="match status" value="1"/>
</dbReference>
<feature type="compositionally biased region" description="Pro residues" evidence="1">
    <location>
        <begin position="275"/>
        <end position="284"/>
    </location>
</feature>
<dbReference type="Proteomes" id="UP000566813">
    <property type="component" value="Unassembled WGS sequence"/>
</dbReference>
<dbReference type="SMART" id="SM00858">
    <property type="entry name" value="SAF"/>
    <property type="match status" value="1"/>
</dbReference>
<dbReference type="InterPro" id="IPR013974">
    <property type="entry name" value="SAF"/>
</dbReference>
<evidence type="ECO:0000259" key="2">
    <source>
        <dbReference type="SMART" id="SM00858"/>
    </source>
</evidence>
<feature type="domain" description="SAF" evidence="2">
    <location>
        <begin position="44"/>
        <end position="107"/>
    </location>
</feature>
<dbReference type="Pfam" id="PF16976">
    <property type="entry name" value="RcpC"/>
    <property type="match status" value="1"/>
</dbReference>
<feature type="compositionally biased region" description="Polar residues" evidence="1">
    <location>
        <begin position="286"/>
        <end position="298"/>
    </location>
</feature>
<dbReference type="RefSeq" id="WP_185664584.1">
    <property type="nucleotide sequence ID" value="NZ_JACLAW010000008.1"/>
</dbReference>
<dbReference type="InterPro" id="IPR031571">
    <property type="entry name" value="RcpC_dom"/>
</dbReference>
<dbReference type="AlphaFoldDB" id="A0A7X1FSS4"/>
<feature type="region of interest" description="Disordered" evidence="1">
    <location>
        <begin position="272"/>
        <end position="306"/>
    </location>
</feature>
<evidence type="ECO:0000256" key="1">
    <source>
        <dbReference type="SAM" id="MobiDB-lite"/>
    </source>
</evidence>
<dbReference type="NCBIfam" id="TIGR03177">
    <property type="entry name" value="pilus_cpaB"/>
    <property type="match status" value="1"/>
</dbReference>
<sequence length="306" mass="31885">MPSRSILIVALAVVLGLVAVWLGNSYFTGVQQREVEIAEQNKLARIVVASQDLAFGAPLSSQNVRLINWPQGSVPVGAFTTVEEATRNRVALRPMVIGEPVLASRVSGTNARASISANLPAGQVAYTIQVSDVSGVGGFARPGDVVDILLTRNMPGQNVTAGDKMTDVVLHAIPLLGIDLVADENKSGPVYGKTATLQVSITDAQKLALASQVGILSLALRNVADKTPPVLATVLPRDLSAGRVLARAPGAPMLASTAGTSAPARPRIVRRAAPAPRPKAPAAPPSSTMTIIRGTNPTDYEVRHGR</sequence>
<evidence type="ECO:0000313" key="4">
    <source>
        <dbReference type="Proteomes" id="UP000566813"/>
    </source>
</evidence>
<name>A0A7X1FSS4_9SPHN</name>
<organism evidence="3 4">
    <name type="scientific">Novosphingobium flavum</name>
    <dbReference type="NCBI Taxonomy" id="1778672"/>
    <lineage>
        <taxon>Bacteria</taxon>
        <taxon>Pseudomonadati</taxon>
        <taxon>Pseudomonadota</taxon>
        <taxon>Alphaproteobacteria</taxon>
        <taxon>Sphingomonadales</taxon>
        <taxon>Sphingomonadaceae</taxon>
        <taxon>Novosphingobium</taxon>
    </lineage>
</organism>
<accession>A0A7X1FSS4</accession>
<gene>
    <name evidence="3" type="primary">cpaB</name>
    <name evidence="3" type="ORF">H7F51_12270</name>
</gene>
<dbReference type="Pfam" id="PF08666">
    <property type="entry name" value="SAF"/>
    <property type="match status" value="1"/>
</dbReference>
<reference evidence="3 4" key="1">
    <citation type="submission" date="2020-08" db="EMBL/GenBank/DDBJ databases">
        <title>The genome sequence of type strain Novosphingobium flavum NBRC 111647.</title>
        <authorList>
            <person name="Liu Y."/>
        </authorList>
    </citation>
    <scope>NUCLEOTIDE SEQUENCE [LARGE SCALE GENOMIC DNA]</scope>
    <source>
        <strain evidence="3 4">NBRC 111647</strain>
    </source>
</reference>